<dbReference type="Proteomes" id="UP000683925">
    <property type="component" value="Unassembled WGS sequence"/>
</dbReference>
<gene>
    <name evidence="1" type="ORF">POCTA_138.1.T1370142</name>
</gene>
<reference evidence="1" key="1">
    <citation type="submission" date="2021-01" db="EMBL/GenBank/DDBJ databases">
        <authorList>
            <consortium name="Genoscope - CEA"/>
            <person name="William W."/>
        </authorList>
    </citation>
    <scope>NUCLEOTIDE SEQUENCE</scope>
</reference>
<organism evidence="1 2">
    <name type="scientific">Paramecium octaurelia</name>
    <dbReference type="NCBI Taxonomy" id="43137"/>
    <lineage>
        <taxon>Eukaryota</taxon>
        <taxon>Sar</taxon>
        <taxon>Alveolata</taxon>
        <taxon>Ciliophora</taxon>
        <taxon>Intramacronucleata</taxon>
        <taxon>Oligohymenophorea</taxon>
        <taxon>Peniculida</taxon>
        <taxon>Parameciidae</taxon>
        <taxon>Paramecium</taxon>
    </lineage>
</organism>
<name>A0A8S1XZC2_PAROT</name>
<evidence type="ECO:0000313" key="2">
    <source>
        <dbReference type="Proteomes" id="UP000683925"/>
    </source>
</evidence>
<comment type="caution">
    <text evidence="1">The sequence shown here is derived from an EMBL/GenBank/DDBJ whole genome shotgun (WGS) entry which is preliminary data.</text>
</comment>
<accession>A0A8S1XZC2</accession>
<dbReference type="EMBL" id="CAJJDP010000138">
    <property type="protein sequence ID" value="CAD8206297.1"/>
    <property type="molecule type" value="Genomic_DNA"/>
</dbReference>
<keyword evidence="2" id="KW-1185">Reference proteome</keyword>
<dbReference type="AlphaFoldDB" id="A0A8S1XZC2"/>
<protein>
    <submittedName>
        <fullName evidence="1">Uncharacterized protein</fullName>
    </submittedName>
</protein>
<evidence type="ECO:0000313" key="1">
    <source>
        <dbReference type="EMBL" id="CAD8206297.1"/>
    </source>
</evidence>
<proteinExistence type="predicted"/>
<sequence length="39" mass="4621">MKFIMFSNLIGTHFESLEYMRQQDYDLEGTTGIDLESPY</sequence>